<dbReference type="InterPro" id="IPR018392">
    <property type="entry name" value="LysM"/>
</dbReference>
<dbReference type="InterPro" id="IPR048494">
    <property type="entry name" value="Dit-like_N"/>
</dbReference>
<dbReference type="SUPFAM" id="SSF54106">
    <property type="entry name" value="LysM domain"/>
    <property type="match status" value="1"/>
</dbReference>
<protein>
    <submittedName>
        <fullName evidence="2">Peptidoglycan-binding protein LysM</fullName>
    </submittedName>
</protein>
<dbReference type="RefSeq" id="WP_088270669.1">
    <property type="nucleotide sequence ID" value="NZ_BMKI01000007.1"/>
</dbReference>
<evidence type="ECO:0000259" key="1">
    <source>
        <dbReference type="PROSITE" id="PS51782"/>
    </source>
</evidence>
<proteinExistence type="predicted"/>
<evidence type="ECO:0000313" key="2">
    <source>
        <dbReference type="EMBL" id="GGC97984.1"/>
    </source>
</evidence>
<dbReference type="Pfam" id="PF21821">
    <property type="entry name" value="Dit_like"/>
    <property type="match status" value="1"/>
</dbReference>
<comment type="caution">
    <text evidence="2">The sequence shown here is derived from an EMBL/GenBank/DDBJ whole genome shotgun (WGS) entry which is preliminary data.</text>
</comment>
<dbReference type="Gene3D" id="3.10.350.10">
    <property type="entry name" value="LysM domain"/>
    <property type="match status" value="1"/>
</dbReference>
<dbReference type="Proteomes" id="UP000630615">
    <property type="component" value="Unassembled WGS sequence"/>
</dbReference>
<dbReference type="PROSITE" id="PS51782">
    <property type="entry name" value="LYSM"/>
    <property type="match status" value="1"/>
</dbReference>
<gene>
    <name evidence="2" type="ORF">GCM10011573_29410</name>
</gene>
<dbReference type="InterPro" id="IPR036779">
    <property type="entry name" value="LysM_dom_sf"/>
</dbReference>
<dbReference type="Pfam" id="PF01476">
    <property type="entry name" value="LysM"/>
    <property type="match status" value="1"/>
</dbReference>
<sequence length="185" mass="20992">MALIQVGNTKIYVVNTSEGDASSANVSQYPVESGAPITDNMMYMGGQVTVSGFLLDEKGSTAEKAYSTLVDWQKNVKWITYRGRMYFKNAVIQDVSRSYDRYKNGFGVTITLQPIRIAKSIWEKIPQPPVAKQPVKPSNAVYVTVQPGNTYWGWWQQYGTSIQQLRDWNKWPDRFIPIGARARVK</sequence>
<accession>A0ABQ1PIY9</accession>
<dbReference type="EMBL" id="BMKI01000007">
    <property type="protein sequence ID" value="GGC97984.1"/>
    <property type="molecule type" value="Genomic_DNA"/>
</dbReference>
<feature type="domain" description="LysM" evidence="1">
    <location>
        <begin position="141"/>
        <end position="185"/>
    </location>
</feature>
<keyword evidence="3" id="KW-1185">Reference proteome</keyword>
<reference evidence="3" key="1">
    <citation type="journal article" date="2019" name="Int. J. Syst. Evol. Microbiol.">
        <title>The Global Catalogue of Microorganisms (GCM) 10K type strain sequencing project: providing services to taxonomists for standard genome sequencing and annotation.</title>
        <authorList>
            <consortium name="The Broad Institute Genomics Platform"/>
            <consortium name="The Broad Institute Genome Sequencing Center for Infectious Disease"/>
            <person name="Wu L."/>
            <person name="Ma J."/>
        </authorList>
    </citation>
    <scope>NUCLEOTIDE SEQUENCE [LARGE SCALE GENOMIC DNA]</scope>
    <source>
        <strain evidence="3">CGMCC 1.15942</strain>
    </source>
</reference>
<evidence type="ECO:0000313" key="3">
    <source>
        <dbReference type="Proteomes" id="UP000630615"/>
    </source>
</evidence>
<dbReference type="SMART" id="SM00257">
    <property type="entry name" value="LysM"/>
    <property type="match status" value="1"/>
</dbReference>
<organism evidence="2 3">
    <name type="scientific">Enterococcus wangshanyuanii</name>
    <dbReference type="NCBI Taxonomy" id="2005703"/>
    <lineage>
        <taxon>Bacteria</taxon>
        <taxon>Bacillati</taxon>
        <taxon>Bacillota</taxon>
        <taxon>Bacilli</taxon>
        <taxon>Lactobacillales</taxon>
        <taxon>Enterococcaceae</taxon>
        <taxon>Enterococcus</taxon>
    </lineage>
</organism>
<name>A0ABQ1PIY9_9ENTE</name>
<dbReference type="CDD" id="cd00118">
    <property type="entry name" value="LysM"/>
    <property type="match status" value="1"/>
</dbReference>